<comment type="caution">
    <text evidence="2">The sequence shown here is derived from an EMBL/GenBank/DDBJ whole genome shotgun (WGS) entry which is preliminary data.</text>
</comment>
<feature type="compositionally biased region" description="Low complexity" evidence="1">
    <location>
        <begin position="124"/>
        <end position="151"/>
    </location>
</feature>
<accession>A0AA38UAY2</accession>
<evidence type="ECO:0000256" key="1">
    <source>
        <dbReference type="SAM" id="MobiDB-lite"/>
    </source>
</evidence>
<sequence>MGLEERLKIPLGTFTVEELRSSSASVALQCIVLFPDLQEDYETILPPTITHRKCKRKVPHKNALLRWKRIHRLELGCSRQDQTPSACSPNAFNGIDFRSHYFSSRQPVPHPPSSPHASSPPVPSANASAPESLAAAEEAPPSSPSTPAATAGDDVPPRPVFKAPLLEDEDLPPRPTYTELHPEPEELDALPRLQTRKKPRK</sequence>
<feature type="region of interest" description="Disordered" evidence="1">
    <location>
        <begin position="102"/>
        <end position="201"/>
    </location>
</feature>
<gene>
    <name evidence="2" type="ORF">F5878DRAFT_711747</name>
</gene>
<protein>
    <submittedName>
        <fullName evidence="2">Uncharacterized protein</fullName>
    </submittedName>
</protein>
<dbReference type="EMBL" id="MU806362">
    <property type="protein sequence ID" value="KAJ3835949.1"/>
    <property type="molecule type" value="Genomic_DNA"/>
</dbReference>
<feature type="compositionally biased region" description="Pro residues" evidence="1">
    <location>
        <begin position="108"/>
        <end position="123"/>
    </location>
</feature>
<reference evidence="2" key="1">
    <citation type="submission" date="2022-08" db="EMBL/GenBank/DDBJ databases">
        <authorList>
            <consortium name="DOE Joint Genome Institute"/>
            <person name="Min B."/>
            <person name="Riley R."/>
            <person name="Sierra-Patev S."/>
            <person name="Naranjo-Ortiz M."/>
            <person name="Looney B."/>
            <person name="Konkel Z."/>
            <person name="Slot J.C."/>
            <person name="Sakamoto Y."/>
            <person name="Steenwyk J.L."/>
            <person name="Rokas A."/>
            <person name="Carro J."/>
            <person name="Camarero S."/>
            <person name="Ferreira P."/>
            <person name="Molpeceres G."/>
            <person name="Ruiz-Duenas F.J."/>
            <person name="Serrano A."/>
            <person name="Henrissat B."/>
            <person name="Drula E."/>
            <person name="Hughes K.W."/>
            <person name="Mata J.L."/>
            <person name="Ishikawa N.K."/>
            <person name="Vargas-Isla R."/>
            <person name="Ushijima S."/>
            <person name="Smith C.A."/>
            <person name="Ahrendt S."/>
            <person name="Andreopoulos W."/>
            <person name="He G."/>
            <person name="Labutti K."/>
            <person name="Lipzen A."/>
            <person name="Ng V."/>
            <person name="Sandor L."/>
            <person name="Barry K."/>
            <person name="Martinez A.T."/>
            <person name="Xiao Y."/>
            <person name="Gibbons J.G."/>
            <person name="Terashima K."/>
            <person name="Hibbett D.S."/>
            <person name="Grigoriev I.V."/>
        </authorList>
    </citation>
    <scope>NUCLEOTIDE SEQUENCE</scope>
    <source>
        <strain evidence="2">TFB9207</strain>
    </source>
</reference>
<keyword evidence="3" id="KW-1185">Reference proteome</keyword>
<evidence type="ECO:0000313" key="2">
    <source>
        <dbReference type="EMBL" id="KAJ3835949.1"/>
    </source>
</evidence>
<dbReference type="AlphaFoldDB" id="A0AA38UAY2"/>
<dbReference type="Proteomes" id="UP001163846">
    <property type="component" value="Unassembled WGS sequence"/>
</dbReference>
<proteinExistence type="predicted"/>
<evidence type="ECO:0000313" key="3">
    <source>
        <dbReference type="Proteomes" id="UP001163846"/>
    </source>
</evidence>
<organism evidence="2 3">
    <name type="scientific">Lentinula raphanica</name>
    <dbReference type="NCBI Taxonomy" id="153919"/>
    <lineage>
        <taxon>Eukaryota</taxon>
        <taxon>Fungi</taxon>
        <taxon>Dikarya</taxon>
        <taxon>Basidiomycota</taxon>
        <taxon>Agaricomycotina</taxon>
        <taxon>Agaricomycetes</taxon>
        <taxon>Agaricomycetidae</taxon>
        <taxon>Agaricales</taxon>
        <taxon>Marasmiineae</taxon>
        <taxon>Omphalotaceae</taxon>
        <taxon>Lentinula</taxon>
    </lineage>
</organism>
<name>A0AA38UAY2_9AGAR</name>